<sequence length="209" mass="24342">MNLPSNVYTQSHLKRAGVRFSVNIVDTMCKKGFGLSYYAFFFLFILLVYCYSTDQLFMFASVKHFYVLIILVFLYILLYTYKVYKFFRIRKSLREDVNPIAVMAYAVVLLDIHPTNPDKIIRPKRCAIVYKECGALKPRFFTGAVKKIDYNFTKDKVTTVFIDRKHPAYYSVVEGRHYKIIGKKKKNGIKSAVEAFEMKGSKPAQDNKL</sequence>
<dbReference type="Proteomes" id="UP000731465">
    <property type="component" value="Unassembled WGS sequence"/>
</dbReference>
<evidence type="ECO:0000313" key="3">
    <source>
        <dbReference type="Proteomes" id="UP000731465"/>
    </source>
</evidence>
<keyword evidence="1" id="KW-0472">Membrane</keyword>
<reference evidence="2 3" key="1">
    <citation type="submission" date="2021-03" db="EMBL/GenBank/DDBJ databases">
        <title>Succinivibrio sp. nov. isolated from feces of cow.</title>
        <authorList>
            <person name="Choi J.-Y."/>
        </authorList>
    </citation>
    <scope>NUCLEOTIDE SEQUENCE [LARGE SCALE GENOMIC DNA]</scope>
    <source>
        <strain evidence="2 3">AGMB01872</strain>
    </source>
</reference>
<feature type="transmembrane region" description="Helical" evidence="1">
    <location>
        <begin position="35"/>
        <end position="52"/>
    </location>
</feature>
<dbReference type="RefSeq" id="WP_219937941.1">
    <property type="nucleotide sequence ID" value="NZ_JAGFNY010000027.1"/>
</dbReference>
<keyword evidence="1" id="KW-1133">Transmembrane helix</keyword>
<accession>A0ABS7DHF0</accession>
<evidence type="ECO:0000313" key="2">
    <source>
        <dbReference type="EMBL" id="MBW7570716.1"/>
    </source>
</evidence>
<comment type="caution">
    <text evidence="2">The sequence shown here is derived from an EMBL/GenBank/DDBJ whole genome shotgun (WGS) entry which is preliminary data.</text>
</comment>
<organism evidence="2 3">
    <name type="scientific">Succinivibrio faecicola</name>
    <dbReference type="NCBI Taxonomy" id="2820300"/>
    <lineage>
        <taxon>Bacteria</taxon>
        <taxon>Pseudomonadati</taxon>
        <taxon>Pseudomonadota</taxon>
        <taxon>Gammaproteobacteria</taxon>
        <taxon>Aeromonadales</taxon>
        <taxon>Succinivibrionaceae</taxon>
        <taxon>Succinivibrio</taxon>
    </lineage>
</organism>
<feature type="transmembrane region" description="Helical" evidence="1">
    <location>
        <begin position="64"/>
        <end position="84"/>
    </location>
</feature>
<protein>
    <submittedName>
        <fullName evidence="2">Uncharacterized protein</fullName>
    </submittedName>
</protein>
<keyword evidence="1" id="KW-0812">Transmembrane</keyword>
<name>A0ABS7DHF0_9GAMM</name>
<proteinExistence type="predicted"/>
<evidence type="ECO:0000256" key="1">
    <source>
        <dbReference type="SAM" id="Phobius"/>
    </source>
</evidence>
<gene>
    <name evidence="2" type="ORF">J5V48_07405</name>
</gene>
<keyword evidence="3" id="KW-1185">Reference proteome</keyword>
<dbReference type="EMBL" id="JAGFNY010000027">
    <property type="protein sequence ID" value="MBW7570716.1"/>
    <property type="molecule type" value="Genomic_DNA"/>
</dbReference>